<evidence type="ECO:0000313" key="3">
    <source>
        <dbReference type="EMBL" id="BDV35130.1"/>
    </source>
</evidence>
<feature type="transmembrane region" description="Helical" evidence="1">
    <location>
        <begin position="56"/>
        <end position="76"/>
    </location>
</feature>
<feature type="chain" id="PRO_5047008095" description="Sulfur globule protein" evidence="2">
    <location>
        <begin position="29"/>
        <end position="117"/>
    </location>
</feature>
<evidence type="ECO:0000256" key="1">
    <source>
        <dbReference type="SAM" id="Phobius"/>
    </source>
</evidence>
<reference evidence="3 4" key="1">
    <citation type="journal article" date="2023" name="Int. J. Syst. Evol. Microbiol.">
        <title>Methylocystis iwaonis sp. nov., a type II methane-oxidizing bacterium from surface soil of a rice paddy field in Japan, and emended description of the genus Methylocystis (ex Whittenbury et al. 1970) Bowman et al. 1993.</title>
        <authorList>
            <person name="Kaise H."/>
            <person name="Sawadogo J.B."/>
            <person name="Alam M.S."/>
            <person name="Ueno C."/>
            <person name="Dianou D."/>
            <person name="Shinjo R."/>
            <person name="Asakawa S."/>
        </authorList>
    </citation>
    <scope>NUCLEOTIDE SEQUENCE [LARGE SCALE GENOMIC DNA]</scope>
    <source>
        <strain evidence="3 4">SS37A-Re</strain>
    </source>
</reference>
<feature type="signal peptide" evidence="2">
    <location>
        <begin position="1"/>
        <end position="28"/>
    </location>
</feature>
<dbReference type="EMBL" id="AP027142">
    <property type="protein sequence ID" value="BDV35130.1"/>
    <property type="molecule type" value="Genomic_DNA"/>
</dbReference>
<evidence type="ECO:0000256" key="2">
    <source>
        <dbReference type="SAM" id="SignalP"/>
    </source>
</evidence>
<gene>
    <name evidence="3" type="ORF">SS37A_26590</name>
</gene>
<keyword evidence="1" id="KW-0812">Transmembrane</keyword>
<keyword evidence="4" id="KW-1185">Reference proteome</keyword>
<keyword evidence="1" id="KW-0472">Membrane</keyword>
<proteinExistence type="predicted"/>
<dbReference type="RefSeq" id="WP_281928476.1">
    <property type="nucleotide sequence ID" value="NZ_AP027142.1"/>
</dbReference>
<sequence>MRLNVRKTIALTVLAGLLGAGAASPAAAADGWGWHGGYGWGHHGGWRHHHGGWDNGGAAAAAAIGGLALGVAAGAMSQPQYGTGYGGYYGGDCYPVDRPVVDGWGNVVGYRRAQVCD</sequence>
<dbReference type="Proteomes" id="UP001317629">
    <property type="component" value="Chromosome"/>
</dbReference>
<accession>A0ABN6VHH0</accession>
<evidence type="ECO:0008006" key="5">
    <source>
        <dbReference type="Google" id="ProtNLM"/>
    </source>
</evidence>
<keyword evidence="1" id="KW-1133">Transmembrane helix</keyword>
<organism evidence="3 4">
    <name type="scientific">Methylocystis iwaonis</name>
    <dbReference type="NCBI Taxonomy" id="2885079"/>
    <lineage>
        <taxon>Bacteria</taxon>
        <taxon>Pseudomonadati</taxon>
        <taxon>Pseudomonadota</taxon>
        <taxon>Alphaproteobacteria</taxon>
        <taxon>Hyphomicrobiales</taxon>
        <taxon>Methylocystaceae</taxon>
        <taxon>Methylocystis</taxon>
    </lineage>
</organism>
<name>A0ABN6VHH0_9HYPH</name>
<protein>
    <recommendedName>
        <fullName evidence="5">Sulfur globule protein</fullName>
    </recommendedName>
</protein>
<keyword evidence="2" id="KW-0732">Signal</keyword>
<evidence type="ECO:0000313" key="4">
    <source>
        <dbReference type="Proteomes" id="UP001317629"/>
    </source>
</evidence>